<dbReference type="EMBL" id="FNRJ01000005">
    <property type="protein sequence ID" value="SEA62184.1"/>
    <property type="molecule type" value="Genomic_DNA"/>
</dbReference>
<dbReference type="PANTHER" id="PTHR16301:SF20">
    <property type="entry name" value="IMPACT FAMILY MEMBER YIGZ"/>
    <property type="match status" value="1"/>
</dbReference>
<dbReference type="Gene3D" id="3.30.230.30">
    <property type="entry name" value="Impact, N-terminal domain"/>
    <property type="match status" value="1"/>
</dbReference>
<evidence type="ECO:0000256" key="1">
    <source>
        <dbReference type="ARBA" id="ARBA00007665"/>
    </source>
</evidence>
<dbReference type="OrthoDB" id="9813771at2"/>
<name>A0A1H4CP95_9GAMM</name>
<proteinExistence type="inferred from homology"/>
<sequence length="202" mass="22439">MTCYKTLAEPIHSEIEIKKSRFIGCIEPIHSHAAGLERVAELWRQHPEARHICYAMLVAGQVRQSDDGEPSGTAARPILNVLQHKGLDYVLATVVRYFGGIKLGAGGLVRAYSQAISEPLQQVEYVEVKPQAQAQIRFEHAHEALVRRLAEQAGLALEVEYQQQVLATLQGEAEPLEQCLHQLKEQTRGELELLNTNTDVGA</sequence>
<protein>
    <submittedName>
        <fullName evidence="3">Uncharacterized protein, YigZ family</fullName>
    </submittedName>
</protein>
<accession>A0A1H4CP95</accession>
<dbReference type="PANTHER" id="PTHR16301">
    <property type="entry name" value="IMPACT-RELATED"/>
    <property type="match status" value="1"/>
</dbReference>
<dbReference type="STRING" id="1122198.SAMN02745729_10586"/>
<dbReference type="InterPro" id="IPR001498">
    <property type="entry name" value="Impact_N"/>
</dbReference>
<dbReference type="GO" id="GO:0005737">
    <property type="term" value="C:cytoplasm"/>
    <property type="evidence" value="ECO:0007669"/>
    <property type="project" value="TreeGrafter"/>
</dbReference>
<dbReference type="Proteomes" id="UP000242469">
    <property type="component" value="Unassembled WGS sequence"/>
</dbReference>
<evidence type="ECO:0000259" key="2">
    <source>
        <dbReference type="Pfam" id="PF01205"/>
    </source>
</evidence>
<dbReference type="InterPro" id="IPR020568">
    <property type="entry name" value="Ribosomal_Su5_D2-typ_SF"/>
</dbReference>
<gene>
    <name evidence="3" type="ORF">SAMN02745729_10586</name>
</gene>
<dbReference type="SUPFAM" id="SSF54211">
    <property type="entry name" value="Ribosomal protein S5 domain 2-like"/>
    <property type="match status" value="1"/>
</dbReference>
<evidence type="ECO:0000313" key="4">
    <source>
        <dbReference type="Proteomes" id="UP000242469"/>
    </source>
</evidence>
<organism evidence="3 4">
    <name type="scientific">Marinobacterium iners DSM 11526</name>
    <dbReference type="NCBI Taxonomy" id="1122198"/>
    <lineage>
        <taxon>Bacteria</taxon>
        <taxon>Pseudomonadati</taxon>
        <taxon>Pseudomonadota</taxon>
        <taxon>Gammaproteobacteria</taxon>
        <taxon>Oceanospirillales</taxon>
        <taxon>Oceanospirillaceae</taxon>
        <taxon>Marinobacterium</taxon>
    </lineage>
</organism>
<reference evidence="4" key="1">
    <citation type="submission" date="2016-10" db="EMBL/GenBank/DDBJ databases">
        <authorList>
            <person name="Varghese N."/>
            <person name="Submissions S."/>
        </authorList>
    </citation>
    <scope>NUCLEOTIDE SEQUENCE [LARGE SCALE GENOMIC DNA]</scope>
    <source>
        <strain evidence="4">DSM 11526</strain>
    </source>
</reference>
<dbReference type="AlphaFoldDB" id="A0A1H4CP95"/>
<dbReference type="RefSeq" id="WP_091825394.1">
    <property type="nucleotide sequence ID" value="NZ_FNRJ01000005.1"/>
</dbReference>
<dbReference type="InterPro" id="IPR023582">
    <property type="entry name" value="Impact"/>
</dbReference>
<keyword evidence="4" id="KW-1185">Reference proteome</keyword>
<comment type="similarity">
    <text evidence="1">Belongs to the IMPACT family.</text>
</comment>
<dbReference type="Gene3D" id="3.30.70.240">
    <property type="match status" value="1"/>
</dbReference>
<feature type="domain" description="Impact N-terminal" evidence="2">
    <location>
        <begin position="18"/>
        <end position="118"/>
    </location>
</feature>
<evidence type="ECO:0000313" key="3">
    <source>
        <dbReference type="EMBL" id="SEA62184.1"/>
    </source>
</evidence>
<dbReference type="GO" id="GO:0006446">
    <property type="term" value="P:regulation of translational initiation"/>
    <property type="evidence" value="ECO:0007669"/>
    <property type="project" value="TreeGrafter"/>
</dbReference>
<dbReference type="Pfam" id="PF01205">
    <property type="entry name" value="Impact_N"/>
    <property type="match status" value="1"/>
</dbReference>
<dbReference type="InterPro" id="IPR036956">
    <property type="entry name" value="Impact_N_sf"/>
</dbReference>